<dbReference type="InterPro" id="IPR015943">
    <property type="entry name" value="WD40/YVTN_repeat-like_dom_sf"/>
</dbReference>
<feature type="domain" description="PorZ N-terminal beta-propeller" evidence="1">
    <location>
        <begin position="53"/>
        <end position="226"/>
    </location>
</feature>
<dbReference type="NCBIfam" id="TIGR04183">
    <property type="entry name" value="Por_Secre_tail"/>
    <property type="match status" value="1"/>
</dbReference>
<dbReference type="Pfam" id="PF21544">
    <property type="entry name" value="PorZ_N_b_propeller"/>
    <property type="match status" value="1"/>
</dbReference>
<organism evidence="2 3">
    <name type="scientific">Spirosoma utsteinense</name>
    <dbReference type="NCBI Taxonomy" id="2585773"/>
    <lineage>
        <taxon>Bacteria</taxon>
        <taxon>Pseudomonadati</taxon>
        <taxon>Bacteroidota</taxon>
        <taxon>Cytophagia</taxon>
        <taxon>Cytophagales</taxon>
        <taxon>Cytophagaceae</taxon>
        <taxon>Spirosoma</taxon>
    </lineage>
</organism>
<dbReference type="Proteomes" id="UP000700732">
    <property type="component" value="Unassembled WGS sequence"/>
</dbReference>
<accession>A0ABR6W1L2</accession>
<dbReference type="InterPro" id="IPR048954">
    <property type="entry name" value="PorZ_N"/>
</dbReference>
<dbReference type="EMBL" id="VFIA01000003">
    <property type="protein sequence ID" value="MBC3790114.1"/>
    <property type="molecule type" value="Genomic_DNA"/>
</dbReference>
<keyword evidence="3" id="KW-1185">Reference proteome</keyword>
<comment type="caution">
    <text evidence="2">The sequence shown here is derived from an EMBL/GenBank/DDBJ whole genome shotgun (WGS) entry which is preliminary data.</text>
</comment>
<dbReference type="SUPFAM" id="SSF63829">
    <property type="entry name" value="Calcium-dependent phosphotriesterase"/>
    <property type="match status" value="1"/>
</dbReference>
<dbReference type="SUPFAM" id="SSF63825">
    <property type="entry name" value="YWTD domain"/>
    <property type="match status" value="1"/>
</dbReference>
<reference evidence="2 3" key="1">
    <citation type="submission" date="2019-06" db="EMBL/GenBank/DDBJ databases">
        <title>Spirosoma utsteinense sp. nov. isolated from Antarctic ice-free soils.</title>
        <authorList>
            <person name="Tahon G."/>
        </authorList>
    </citation>
    <scope>NUCLEOTIDE SEQUENCE [LARGE SCALE GENOMIC DNA]</scope>
    <source>
        <strain evidence="2 3">LMG 31447</strain>
    </source>
</reference>
<dbReference type="InterPro" id="IPR026444">
    <property type="entry name" value="Secre_tail"/>
</dbReference>
<evidence type="ECO:0000313" key="2">
    <source>
        <dbReference type="EMBL" id="MBC3790114.1"/>
    </source>
</evidence>
<sequence>MNKTSNRKRRIAWLLVLVTSFIIHHASFSQIGTWESHPSYQSGKSVALLGYKIYAATQNGFFCYDKTTGEITTLGKQQGLSDVGISRLLYLADQNRLLIAYQNGNLDFVTLSATGNLDEVKNVNTLVAAQNQFGPATIHHLNRIGNNLYISTSLGILVLDISRDEIRDTYFTQQSDGSRLPVYMTAAANDSLYALTTTGSLSANTRAVRAIRLSATVNIADPANWKPIDVPSVPFSSLVSYQTRLYGSIPGMGIYVRQRGTWTLSQQLLNPVIQLFPATDGLIVATDQSITVPGAGSFTGPPLTNPRDLVPDGNRVWVADQQTGLLAGEAGTFQRIAPEGPTQDLFSSLYAYPNRLVALPNAPQAATLPGASQIAADLFAVSDSRWQPIQAPGLGRGFNAAAYLATDQRLYLGSYGGGLWNQVDGQSPTSVALPTTVSPFITSLTTDRDSNLWITTSGPNTRQASLHVRRPDGTFQSFTTLNQVNIIQAVPDDNGFLWLRPAGSAGLLVFDPATNRLVSLTTQAGRGNLLTNAVRTLVKDRNGAIWVGTDLGPTVFDNPAGAFDGSIDAQPPLLNRRRLLANEVVTSIAVDGGNRKWIGTQTGLYHVSPDGSQLLDSFTTDTSPLPTNTVQSLAIEPLSGRVFIQTGHGLLSYRGPATEPAALLSTLTIFPNPVRPDFTGTVGINGLTDNATVKLLDAGGQLVYETRSQGGTATWNLHDYRNRPVQTGVYLVVVVTADGTEGLAGKLAVIR</sequence>
<dbReference type="SUPFAM" id="SSF101898">
    <property type="entry name" value="NHL repeat"/>
    <property type="match status" value="1"/>
</dbReference>
<dbReference type="Pfam" id="PF07494">
    <property type="entry name" value="Reg_prop"/>
    <property type="match status" value="1"/>
</dbReference>
<dbReference type="InterPro" id="IPR011110">
    <property type="entry name" value="Reg_prop"/>
</dbReference>
<proteinExistence type="predicted"/>
<evidence type="ECO:0000313" key="3">
    <source>
        <dbReference type="Proteomes" id="UP000700732"/>
    </source>
</evidence>
<gene>
    <name evidence="2" type="ORF">FH603_598</name>
</gene>
<dbReference type="Gene3D" id="2.130.10.10">
    <property type="entry name" value="YVTN repeat-like/Quinoprotein amine dehydrogenase"/>
    <property type="match status" value="2"/>
</dbReference>
<dbReference type="RefSeq" id="WP_186735908.1">
    <property type="nucleotide sequence ID" value="NZ_VFIA01000003.1"/>
</dbReference>
<protein>
    <recommendedName>
        <fullName evidence="1">PorZ N-terminal beta-propeller domain-containing protein</fullName>
    </recommendedName>
</protein>
<evidence type="ECO:0000259" key="1">
    <source>
        <dbReference type="Pfam" id="PF21544"/>
    </source>
</evidence>
<name>A0ABR6W1L2_9BACT</name>